<accession>A0A2N5ZBZ4</accession>
<comment type="caution">
    <text evidence="1">The sequence shown here is derived from an EMBL/GenBank/DDBJ whole genome shotgun (WGS) entry which is preliminary data.</text>
</comment>
<dbReference type="EMBL" id="PKTG01000122">
    <property type="protein sequence ID" value="PLX16195.1"/>
    <property type="molecule type" value="Genomic_DNA"/>
</dbReference>
<evidence type="ECO:0000313" key="2">
    <source>
        <dbReference type="Proteomes" id="UP000234857"/>
    </source>
</evidence>
<organism evidence="1 2">
    <name type="scientific">Muiribacterium halophilum</name>
    <dbReference type="NCBI Taxonomy" id="2053465"/>
    <lineage>
        <taxon>Bacteria</taxon>
        <taxon>Candidatus Muiribacteriota</taxon>
        <taxon>Candidatus Muiribacteriia</taxon>
        <taxon>Candidatus Muiribacteriales</taxon>
        <taxon>Candidatus Muiribacteriaceae</taxon>
        <taxon>Candidatus Muiribacterium</taxon>
    </lineage>
</organism>
<dbReference type="Proteomes" id="UP000234857">
    <property type="component" value="Unassembled WGS sequence"/>
</dbReference>
<evidence type="ECO:0000313" key="1">
    <source>
        <dbReference type="EMBL" id="PLX16195.1"/>
    </source>
</evidence>
<proteinExistence type="predicted"/>
<name>A0A2N5ZBZ4_MUIH1</name>
<reference evidence="1 2" key="1">
    <citation type="submission" date="2017-11" db="EMBL/GenBank/DDBJ databases">
        <title>Genome-resolved metagenomics identifies genetic mobility, metabolic interactions, and unexpected diversity in perchlorate-reducing communities.</title>
        <authorList>
            <person name="Barnum T.P."/>
            <person name="Figueroa I.A."/>
            <person name="Carlstrom C.I."/>
            <person name="Lucas L.N."/>
            <person name="Engelbrektson A.L."/>
            <person name="Coates J.D."/>
        </authorList>
    </citation>
    <scope>NUCLEOTIDE SEQUENCE [LARGE SCALE GENOMIC DNA]</scope>
    <source>
        <strain evidence="1">BM706</strain>
    </source>
</reference>
<gene>
    <name evidence="1" type="ORF">C0601_11275</name>
</gene>
<protein>
    <submittedName>
        <fullName evidence="1">Uncharacterized protein</fullName>
    </submittedName>
</protein>
<dbReference type="AlphaFoldDB" id="A0A2N5ZBZ4"/>
<sequence length="142" mass="15681">MNKRIILIMVLSLMVISIVAATLPKTSLVIDARDIDLKRSMSPKILNESGLELYGTILKETDLEKVMNIGVVAYTDSIEKAKKFIPERIGNNPLIIKAKGAIGSTASNIVVSNNDAAKILKANRNSRFLENFRVIIILKPDF</sequence>